<dbReference type="SUPFAM" id="SSF47413">
    <property type="entry name" value="lambda repressor-like DNA-binding domains"/>
    <property type="match status" value="1"/>
</dbReference>
<dbReference type="SMART" id="SM00530">
    <property type="entry name" value="HTH_XRE"/>
    <property type="match status" value="1"/>
</dbReference>
<reference evidence="4 5" key="1">
    <citation type="submission" date="2024-04" db="EMBL/GenBank/DDBJ databases">
        <title>Human intestinal bacterial collection.</title>
        <authorList>
            <person name="Pauvert C."/>
            <person name="Hitch T.C.A."/>
            <person name="Clavel T."/>
        </authorList>
    </citation>
    <scope>NUCLEOTIDE SEQUENCE [LARGE SCALE GENOMIC DNA]</scope>
    <source>
        <strain evidence="4 5">CLA-AA-H236</strain>
    </source>
</reference>
<dbReference type="InterPro" id="IPR001387">
    <property type="entry name" value="Cro/C1-type_HTH"/>
</dbReference>
<dbReference type="Proteomes" id="UP001439984">
    <property type="component" value="Unassembled WGS sequence"/>
</dbReference>
<feature type="domain" description="HTH cro/C1-type" evidence="3">
    <location>
        <begin position="35"/>
        <end position="89"/>
    </location>
</feature>
<keyword evidence="1" id="KW-0238">DNA-binding</keyword>
<dbReference type="CDD" id="cd00093">
    <property type="entry name" value="HTH_XRE"/>
    <property type="match status" value="1"/>
</dbReference>
<sequence>MKKETNFETSPLNTQETKAEAAAALTPSATNGDKIKALRTAQHMSMAELARRASMSDRAIRYIESNQREPSVDAIQKIAAALGVTTDYFMDEATFQQELSDDLFYADVRKKYGSRGVAQAKKIKAQTSALFVGGELSEEDQAAFIKEMEALFLDAKADAKKFTPKKYLR</sequence>
<accession>A0ABV1INF4</accession>
<dbReference type="PANTHER" id="PTHR46797:SF1">
    <property type="entry name" value="METHYLPHOSPHONATE SYNTHASE"/>
    <property type="match status" value="1"/>
</dbReference>
<dbReference type="PANTHER" id="PTHR46797">
    <property type="entry name" value="HTH-TYPE TRANSCRIPTIONAL REGULATOR"/>
    <property type="match status" value="1"/>
</dbReference>
<feature type="compositionally biased region" description="Low complexity" evidence="2">
    <location>
        <begin position="14"/>
        <end position="26"/>
    </location>
</feature>
<proteinExistence type="predicted"/>
<gene>
    <name evidence="4" type="ORF">AAAU72_09390</name>
</gene>
<name>A0ABV1INF4_9FIRM</name>
<dbReference type="Gene3D" id="1.10.260.40">
    <property type="entry name" value="lambda repressor-like DNA-binding domains"/>
    <property type="match status" value="1"/>
</dbReference>
<dbReference type="RefSeq" id="WP_227623827.1">
    <property type="nucleotide sequence ID" value="NZ_JBBNIB010000127.1"/>
</dbReference>
<dbReference type="EMBL" id="JBBNIB010000127">
    <property type="protein sequence ID" value="MEQ2688377.1"/>
    <property type="molecule type" value="Genomic_DNA"/>
</dbReference>
<dbReference type="InterPro" id="IPR050807">
    <property type="entry name" value="TransReg_Diox_bact_type"/>
</dbReference>
<comment type="caution">
    <text evidence="4">The sequence shown here is derived from an EMBL/GenBank/DDBJ whole genome shotgun (WGS) entry which is preliminary data.</text>
</comment>
<evidence type="ECO:0000259" key="3">
    <source>
        <dbReference type="PROSITE" id="PS50943"/>
    </source>
</evidence>
<dbReference type="PROSITE" id="PS50943">
    <property type="entry name" value="HTH_CROC1"/>
    <property type="match status" value="1"/>
</dbReference>
<dbReference type="Pfam" id="PF01381">
    <property type="entry name" value="HTH_3"/>
    <property type="match status" value="1"/>
</dbReference>
<evidence type="ECO:0000256" key="2">
    <source>
        <dbReference type="SAM" id="MobiDB-lite"/>
    </source>
</evidence>
<protein>
    <submittedName>
        <fullName evidence="4">Helix-turn-helix transcriptional regulator</fullName>
    </submittedName>
</protein>
<evidence type="ECO:0000313" key="4">
    <source>
        <dbReference type="EMBL" id="MEQ2688377.1"/>
    </source>
</evidence>
<organism evidence="4 5">
    <name type="scientific">Faecalibacterium longum</name>
    <dbReference type="NCBI Taxonomy" id="1851428"/>
    <lineage>
        <taxon>Bacteria</taxon>
        <taxon>Bacillati</taxon>
        <taxon>Bacillota</taxon>
        <taxon>Clostridia</taxon>
        <taxon>Eubacteriales</taxon>
        <taxon>Oscillospiraceae</taxon>
        <taxon>Faecalibacterium</taxon>
    </lineage>
</organism>
<feature type="region of interest" description="Disordered" evidence="2">
    <location>
        <begin position="1"/>
        <end position="26"/>
    </location>
</feature>
<dbReference type="InterPro" id="IPR010982">
    <property type="entry name" value="Lambda_DNA-bd_dom_sf"/>
</dbReference>
<keyword evidence="5" id="KW-1185">Reference proteome</keyword>
<evidence type="ECO:0000313" key="5">
    <source>
        <dbReference type="Proteomes" id="UP001439984"/>
    </source>
</evidence>
<evidence type="ECO:0000256" key="1">
    <source>
        <dbReference type="ARBA" id="ARBA00023125"/>
    </source>
</evidence>